<evidence type="ECO:0000256" key="1">
    <source>
        <dbReference type="ARBA" id="ARBA00006734"/>
    </source>
</evidence>
<comment type="similarity">
    <text evidence="1 6">Belongs to the protein prenyltransferase subunit alpha family.</text>
</comment>
<dbReference type="InterPro" id="IPR002088">
    <property type="entry name" value="Prenyl_trans_a"/>
</dbReference>
<feature type="compositionally biased region" description="Gly residues" evidence="7">
    <location>
        <begin position="297"/>
        <end position="308"/>
    </location>
</feature>
<dbReference type="EC" id="2.5.1.60" evidence="6"/>
<dbReference type="SUPFAM" id="SSF48439">
    <property type="entry name" value="Protein prenylyltransferase"/>
    <property type="match status" value="1"/>
</dbReference>
<proteinExistence type="inferred from homology"/>
<gene>
    <name evidence="8" type="ORF">GPECTOR_4g829</name>
</gene>
<dbReference type="Pfam" id="PF01239">
    <property type="entry name" value="PPTA"/>
    <property type="match status" value="4"/>
</dbReference>
<evidence type="ECO:0000256" key="4">
    <source>
        <dbReference type="ARBA" id="ARBA00022737"/>
    </source>
</evidence>
<evidence type="ECO:0000256" key="3">
    <source>
        <dbReference type="ARBA" id="ARBA00022679"/>
    </source>
</evidence>
<name>A0A150GY48_GONPE</name>
<dbReference type="OrthoDB" id="1658at2759"/>
<dbReference type="STRING" id="33097.A0A150GY48"/>
<keyword evidence="2 6" id="KW-0637">Prenyltransferase</keyword>
<dbReference type="PROSITE" id="PS51147">
    <property type="entry name" value="PFTA"/>
    <property type="match status" value="2"/>
</dbReference>
<dbReference type="PANTHER" id="PTHR11129">
    <property type="entry name" value="PROTEIN FARNESYLTRANSFERASE ALPHA SUBUNIT/RAB GERANYLGERANYL TRANSFERASE ALPHA SUBUNIT"/>
    <property type="match status" value="1"/>
</dbReference>
<accession>A0A150GY48</accession>
<evidence type="ECO:0000256" key="5">
    <source>
        <dbReference type="ARBA" id="ARBA00047658"/>
    </source>
</evidence>
<feature type="compositionally biased region" description="Low complexity" evidence="7">
    <location>
        <begin position="309"/>
        <end position="346"/>
    </location>
</feature>
<dbReference type="AlphaFoldDB" id="A0A150GY48"/>
<dbReference type="GO" id="GO:0004663">
    <property type="term" value="F:Rab geranylgeranyltransferase activity"/>
    <property type="evidence" value="ECO:0007669"/>
    <property type="project" value="UniProtKB-UniRule"/>
</dbReference>
<evidence type="ECO:0000313" key="8">
    <source>
        <dbReference type="EMBL" id="KXZ54759.1"/>
    </source>
</evidence>
<reference evidence="9" key="1">
    <citation type="journal article" date="2016" name="Nat. Commun.">
        <title>The Gonium pectorale genome demonstrates co-option of cell cycle regulation during the evolution of multicellularity.</title>
        <authorList>
            <person name="Hanschen E.R."/>
            <person name="Marriage T.N."/>
            <person name="Ferris P.J."/>
            <person name="Hamaji T."/>
            <person name="Toyoda A."/>
            <person name="Fujiyama A."/>
            <person name="Neme R."/>
            <person name="Noguchi H."/>
            <person name="Minakuchi Y."/>
            <person name="Suzuki M."/>
            <person name="Kawai-Toyooka H."/>
            <person name="Smith D.R."/>
            <person name="Sparks H."/>
            <person name="Anderson J."/>
            <person name="Bakaric R."/>
            <person name="Luria V."/>
            <person name="Karger A."/>
            <person name="Kirschner M.W."/>
            <person name="Durand P.M."/>
            <person name="Michod R.E."/>
            <person name="Nozaki H."/>
            <person name="Olson B.J."/>
        </authorList>
    </citation>
    <scope>NUCLEOTIDE SEQUENCE [LARGE SCALE GENOMIC DNA]</scope>
    <source>
        <strain evidence="9">NIES-2863</strain>
    </source>
</reference>
<feature type="region of interest" description="Disordered" evidence="7">
    <location>
        <begin position="297"/>
        <end position="366"/>
    </location>
</feature>
<dbReference type="Proteomes" id="UP000075714">
    <property type="component" value="Unassembled WGS sequence"/>
</dbReference>
<organism evidence="8 9">
    <name type="scientific">Gonium pectorale</name>
    <name type="common">Green alga</name>
    <dbReference type="NCBI Taxonomy" id="33097"/>
    <lineage>
        <taxon>Eukaryota</taxon>
        <taxon>Viridiplantae</taxon>
        <taxon>Chlorophyta</taxon>
        <taxon>core chlorophytes</taxon>
        <taxon>Chlorophyceae</taxon>
        <taxon>CS clade</taxon>
        <taxon>Chlamydomonadales</taxon>
        <taxon>Volvocaceae</taxon>
        <taxon>Gonium</taxon>
    </lineage>
</organism>
<dbReference type="EMBL" id="LSYV01000005">
    <property type="protein sequence ID" value="KXZ54759.1"/>
    <property type="molecule type" value="Genomic_DNA"/>
</dbReference>
<evidence type="ECO:0000313" key="9">
    <source>
        <dbReference type="Proteomes" id="UP000075714"/>
    </source>
</evidence>
<keyword evidence="4" id="KW-0677">Repeat</keyword>
<evidence type="ECO:0000256" key="7">
    <source>
        <dbReference type="SAM" id="MobiDB-lite"/>
    </source>
</evidence>
<evidence type="ECO:0000256" key="2">
    <source>
        <dbReference type="ARBA" id="ARBA00022602"/>
    </source>
</evidence>
<keyword evidence="3 6" id="KW-0808">Transferase</keyword>
<dbReference type="GO" id="GO:0097354">
    <property type="term" value="P:prenylation"/>
    <property type="evidence" value="ECO:0007669"/>
    <property type="project" value="UniProtKB-UniRule"/>
</dbReference>
<dbReference type="PANTHER" id="PTHR11129:SF2">
    <property type="entry name" value="GERANYLGERANYL TRANSFERASE TYPE-2 SUBUNIT ALPHA"/>
    <property type="match status" value="1"/>
</dbReference>
<dbReference type="GO" id="GO:0005968">
    <property type="term" value="C:Rab-protein geranylgeranyltransferase complex"/>
    <property type="evidence" value="ECO:0007669"/>
    <property type="project" value="TreeGrafter"/>
</dbReference>
<protein>
    <recommendedName>
        <fullName evidence="6">Geranylgeranyl transferase type-2 subunit alpha</fullName>
        <ecNumber evidence="6">2.5.1.60</ecNumber>
    </recommendedName>
    <alternativeName>
        <fullName evidence="6">Geranylgeranyl transferase type II subunit alpha</fullName>
    </alternativeName>
</protein>
<keyword evidence="9" id="KW-1185">Reference proteome</keyword>
<sequence>MAIFAPQVDAIRNGTALVLEYRKQRKYEPAILDAAAKLLKVVPEIYTLWNYRREALAPVFEAGGSAAQAATLPLVLLLLLLLRADPVPTAGPAVARLPRQACLTENPKSYSAWHHRKWVVAQGHASLERELQIISRALDEDQRNFHAWNYRQFVCRRMGRSAEDELPYVEEKIVQNFSNYSAWHFRTILLHSKYCGGGGEGPQEGGGGGDVEAGPACGPPTLGPGAAIPGAVAPAGAGGTAGQRNPIPHEVLDQEYDMVHQAFATDSRDESPWVYYRWLIGNTLAHLGPEAAAVGAAGAGAEGPGRGEGPPAAYANSEGAAGVTGPAAGPRAAPPASADAGASAAGREGDGTDGDDDGGGGEAAAEREASRALVAAVLEREAGRLLADHLAAEPDAKWPLLTLARLREAQARLGLGGSAADCEALLAEARSIYGRLMVLDPLRRGYYQDAIDGRAFVVVQALGTV</sequence>
<comment type="catalytic activity">
    <reaction evidence="5 6">
        <text>geranylgeranyl diphosphate + L-cysteinyl-[protein] = S-geranylgeranyl-L-cysteinyl-[protein] + diphosphate</text>
        <dbReference type="Rhea" id="RHEA:21240"/>
        <dbReference type="Rhea" id="RHEA-COMP:10131"/>
        <dbReference type="Rhea" id="RHEA-COMP:11537"/>
        <dbReference type="ChEBI" id="CHEBI:29950"/>
        <dbReference type="ChEBI" id="CHEBI:33019"/>
        <dbReference type="ChEBI" id="CHEBI:57533"/>
        <dbReference type="ChEBI" id="CHEBI:86021"/>
        <dbReference type="EC" id="2.5.1.60"/>
    </reaction>
</comment>
<dbReference type="Gene3D" id="1.25.40.120">
    <property type="entry name" value="Protein prenylyltransferase"/>
    <property type="match status" value="2"/>
</dbReference>
<evidence type="ECO:0000256" key="6">
    <source>
        <dbReference type="RuleBase" id="RU367120"/>
    </source>
</evidence>
<comment type="function">
    <text evidence="6">Catalyzes the transfer of a geranyl-geranyl moiety from geranyl-geranyl pyrophosphate to cysteines occuring in specific C-terminal amino acid sequences.</text>
</comment>
<comment type="caution">
    <text evidence="8">The sequence shown here is derived from an EMBL/GenBank/DDBJ whole genome shotgun (WGS) entry which is preliminary data.</text>
</comment>